<reference evidence="2" key="2">
    <citation type="submission" date="2015-06" db="UniProtKB">
        <authorList>
            <consortium name="EnsemblMetazoa"/>
        </authorList>
    </citation>
    <scope>IDENTIFICATION</scope>
</reference>
<dbReference type="Proteomes" id="UP000015104">
    <property type="component" value="Unassembled WGS sequence"/>
</dbReference>
<proteinExistence type="inferred from homology"/>
<dbReference type="STRING" id="32264.T1KNT7"/>
<dbReference type="InterPro" id="IPR023606">
    <property type="entry name" value="CoA-Trfase_III_dom_1_sf"/>
</dbReference>
<dbReference type="OrthoDB" id="16747at2759"/>
<protein>
    <recommendedName>
        <fullName evidence="4">Alpha-methylacyl-CoA racemase</fullName>
    </recommendedName>
</protein>
<dbReference type="OMA" id="VVIDPFR"/>
<evidence type="ECO:0000313" key="3">
    <source>
        <dbReference type="Proteomes" id="UP000015104"/>
    </source>
</evidence>
<dbReference type="SUPFAM" id="SSF89796">
    <property type="entry name" value="CoA-transferase family III (CaiB/BaiF)"/>
    <property type="match status" value="1"/>
</dbReference>
<gene>
    <name evidence="2" type="primary">107365884</name>
</gene>
<dbReference type="HOGENOM" id="CLU_033975_5_0_1"/>
<evidence type="ECO:0000256" key="1">
    <source>
        <dbReference type="ARBA" id="ARBA00008383"/>
    </source>
</evidence>
<dbReference type="Gene3D" id="3.30.1540.10">
    <property type="entry name" value="formyl-coa transferase, domain 3"/>
    <property type="match status" value="1"/>
</dbReference>
<reference evidence="3" key="1">
    <citation type="submission" date="2011-08" db="EMBL/GenBank/DDBJ databases">
        <authorList>
            <person name="Rombauts S."/>
        </authorList>
    </citation>
    <scope>NUCLEOTIDE SEQUENCE</scope>
    <source>
        <strain evidence="3">London</strain>
    </source>
</reference>
<sequence length="382" mass="42361">MALRNVRVIELAGLAPAPFCGMILSDFGADVVRIDRIGGDPLKSLLNRGKKCLQLDLKRAEGIKVIEKLCTQADVIIEPYRPGVMEKMGLGPEKLMQSNNRLIYARLSGFGQQGPLSQRAGHDINYLSVSGLLSLFKAFGKNSLPNPPINILADFAAGGLSCALGITMALIERNTSGLGQVVDANMTEGCSYLASYIRESRNNPLFKQFMWPNPDKPGENLLDGGAPFYSVYKTLDDKYMAVGALEPQFFALFIEKVGLEGDYYPGIIDQSMREKLTKIFESKTQKEWIDIFDGTDACVTPVVDFDNAAEFDHNKTNKSFLADGMPVPAPRLTRTTANPVLVERQIEDIFEFLQEYGFEKNQIHELLENKVVDLPKLTHSKL</sequence>
<evidence type="ECO:0008006" key="4">
    <source>
        <dbReference type="Google" id="ProtNLM"/>
    </source>
</evidence>
<keyword evidence="3" id="KW-1185">Reference proteome</keyword>
<dbReference type="Pfam" id="PF02515">
    <property type="entry name" value="CoA_transf_3"/>
    <property type="match status" value="1"/>
</dbReference>
<evidence type="ECO:0000313" key="2">
    <source>
        <dbReference type="EnsemblMetazoa" id="tetur16g02160.1"/>
    </source>
</evidence>
<dbReference type="KEGG" id="tut:107365884"/>
<name>T1KNT7_TETUR</name>
<dbReference type="AlphaFoldDB" id="T1KNT7"/>
<dbReference type="GO" id="GO:0008206">
    <property type="term" value="P:bile acid metabolic process"/>
    <property type="evidence" value="ECO:0007669"/>
    <property type="project" value="TreeGrafter"/>
</dbReference>
<dbReference type="PANTHER" id="PTHR48228">
    <property type="entry name" value="SUCCINYL-COA--D-CITRAMALATE COA-TRANSFERASE"/>
    <property type="match status" value="1"/>
</dbReference>
<dbReference type="InterPro" id="IPR044855">
    <property type="entry name" value="CoA-Trfase_III_dom3_sf"/>
</dbReference>
<dbReference type="GO" id="GO:0008111">
    <property type="term" value="F:alpha-methylacyl-CoA racemase activity"/>
    <property type="evidence" value="ECO:0007669"/>
    <property type="project" value="TreeGrafter"/>
</dbReference>
<dbReference type="InterPro" id="IPR003673">
    <property type="entry name" value="CoA-Trfase_fam_III"/>
</dbReference>
<accession>T1KNT7</accession>
<dbReference type="InterPro" id="IPR050509">
    <property type="entry name" value="CoA-transferase_III"/>
</dbReference>
<dbReference type="Gene3D" id="3.40.50.10540">
    <property type="entry name" value="Crotonobetainyl-coa:carnitine coa-transferase, domain 1"/>
    <property type="match status" value="1"/>
</dbReference>
<dbReference type="EMBL" id="CAEY01000277">
    <property type="status" value="NOT_ANNOTATED_CDS"/>
    <property type="molecule type" value="Genomic_DNA"/>
</dbReference>
<dbReference type="GO" id="GO:0005739">
    <property type="term" value="C:mitochondrion"/>
    <property type="evidence" value="ECO:0007669"/>
    <property type="project" value="TreeGrafter"/>
</dbReference>
<dbReference type="PANTHER" id="PTHR48228:SF5">
    <property type="entry name" value="ALPHA-METHYLACYL-COA RACEMASE"/>
    <property type="match status" value="1"/>
</dbReference>
<dbReference type="EnsemblMetazoa" id="tetur16g02160.1">
    <property type="protein sequence ID" value="tetur16g02160.1"/>
    <property type="gene ID" value="tetur16g02160"/>
</dbReference>
<dbReference type="eggNOG" id="KOG3957">
    <property type="taxonomic scope" value="Eukaryota"/>
</dbReference>
<comment type="similarity">
    <text evidence="1">Belongs to the CoA-transferase III family.</text>
</comment>
<organism evidence="2 3">
    <name type="scientific">Tetranychus urticae</name>
    <name type="common">Two-spotted spider mite</name>
    <dbReference type="NCBI Taxonomy" id="32264"/>
    <lineage>
        <taxon>Eukaryota</taxon>
        <taxon>Metazoa</taxon>
        <taxon>Ecdysozoa</taxon>
        <taxon>Arthropoda</taxon>
        <taxon>Chelicerata</taxon>
        <taxon>Arachnida</taxon>
        <taxon>Acari</taxon>
        <taxon>Acariformes</taxon>
        <taxon>Trombidiformes</taxon>
        <taxon>Prostigmata</taxon>
        <taxon>Eleutherengona</taxon>
        <taxon>Raphignathae</taxon>
        <taxon>Tetranychoidea</taxon>
        <taxon>Tetranychidae</taxon>
        <taxon>Tetranychus</taxon>
    </lineage>
</organism>